<reference evidence="1" key="1">
    <citation type="submission" date="2013-08" db="EMBL/GenBank/DDBJ databases">
        <authorList>
            <person name="Mendez C."/>
            <person name="Richter M."/>
            <person name="Ferrer M."/>
            <person name="Sanchez J."/>
        </authorList>
    </citation>
    <scope>NUCLEOTIDE SEQUENCE</scope>
</reference>
<protein>
    <submittedName>
        <fullName evidence="1">Uncharacterized protein</fullName>
    </submittedName>
</protein>
<feature type="non-terminal residue" evidence="1">
    <location>
        <position position="59"/>
    </location>
</feature>
<dbReference type="PANTHER" id="PTHR37321:SF1">
    <property type="entry name" value="EXPORTED PROTEIN"/>
    <property type="match status" value="1"/>
</dbReference>
<evidence type="ECO:0000313" key="1">
    <source>
        <dbReference type="EMBL" id="EQD57137.1"/>
    </source>
</evidence>
<proteinExistence type="predicted"/>
<organism evidence="1">
    <name type="scientific">mine drainage metagenome</name>
    <dbReference type="NCBI Taxonomy" id="410659"/>
    <lineage>
        <taxon>unclassified sequences</taxon>
        <taxon>metagenomes</taxon>
        <taxon>ecological metagenomes</taxon>
    </lineage>
</organism>
<gene>
    <name evidence="1" type="ORF">B2A_04951</name>
</gene>
<dbReference type="EMBL" id="AUZZ01003380">
    <property type="protein sequence ID" value="EQD57137.1"/>
    <property type="molecule type" value="Genomic_DNA"/>
</dbReference>
<name>T1AIN9_9ZZZZ</name>
<dbReference type="AlphaFoldDB" id="T1AIN9"/>
<accession>T1AIN9</accession>
<sequence>MANASLYQHYPLKRRYPQKLPTAHDLQRRKLINSQGGVADKSYVAIYVGDYDSAAWLYQ</sequence>
<comment type="caution">
    <text evidence="1">The sequence shown here is derived from an EMBL/GenBank/DDBJ whole genome shotgun (WGS) entry which is preliminary data.</text>
</comment>
<dbReference type="PANTHER" id="PTHR37321">
    <property type="entry name" value="EXPORTED PROTEIN-RELATED"/>
    <property type="match status" value="1"/>
</dbReference>
<reference evidence="1" key="2">
    <citation type="journal article" date="2014" name="ISME J.">
        <title>Microbial stratification in low pH oxic and suboxic macroscopic growths along an acid mine drainage.</title>
        <authorList>
            <person name="Mendez-Garcia C."/>
            <person name="Mesa V."/>
            <person name="Sprenger R.R."/>
            <person name="Richter M."/>
            <person name="Diez M.S."/>
            <person name="Solano J."/>
            <person name="Bargiela R."/>
            <person name="Golyshina O.V."/>
            <person name="Manteca A."/>
            <person name="Ramos J.L."/>
            <person name="Gallego J.R."/>
            <person name="Llorente I."/>
            <person name="Martins Dos Santos V.A."/>
            <person name="Jensen O.N."/>
            <person name="Pelaez A.I."/>
            <person name="Sanchez J."/>
            <person name="Ferrer M."/>
        </authorList>
    </citation>
    <scope>NUCLEOTIDE SEQUENCE</scope>
</reference>